<protein>
    <submittedName>
        <fullName evidence="4">IS110 family transposase</fullName>
    </submittedName>
</protein>
<accession>A0A371B0H0</accession>
<dbReference type="PANTHER" id="PTHR33055">
    <property type="entry name" value="TRANSPOSASE FOR INSERTION SEQUENCE ELEMENT IS1111A"/>
    <property type="match status" value="1"/>
</dbReference>
<dbReference type="OrthoDB" id="9811278at2"/>
<evidence type="ECO:0000313" key="5">
    <source>
        <dbReference type="Proteomes" id="UP000255036"/>
    </source>
</evidence>
<keyword evidence="1" id="KW-0175">Coiled coil</keyword>
<dbReference type="Pfam" id="PF02371">
    <property type="entry name" value="Transposase_20"/>
    <property type="match status" value="1"/>
</dbReference>
<name>A0A371B0H0_9FIRM</name>
<evidence type="ECO:0000259" key="2">
    <source>
        <dbReference type="Pfam" id="PF01548"/>
    </source>
</evidence>
<dbReference type="GO" id="GO:0004803">
    <property type="term" value="F:transposase activity"/>
    <property type="evidence" value="ECO:0007669"/>
    <property type="project" value="InterPro"/>
</dbReference>
<reference evidence="4 5" key="1">
    <citation type="submission" date="2018-07" db="EMBL/GenBank/DDBJ databases">
        <title>Anaerosacharophilus polymeroproducens gen. nov. sp. nov., an anaerobic bacterium isolated from salt field.</title>
        <authorList>
            <person name="Kim W."/>
            <person name="Yang S.-H."/>
            <person name="Oh J."/>
            <person name="Lee J.-H."/>
            <person name="Kwon K.K."/>
        </authorList>
    </citation>
    <scope>NUCLEOTIDE SEQUENCE [LARGE SCALE GENOMIC DNA]</scope>
    <source>
        <strain evidence="4 5">MCWD5</strain>
    </source>
</reference>
<feature type="domain" description="Transposase IS116/IS110/IS902 C-terminal" evidence="3">
    <location>
        <begin position="269"/>
        <end position="351"/>
    </location>
</feature>
<dbReference type="GO" id="GO:0006313">
    <property type="term" value="P:DNA transposition"/>
    <property type="evidence" value="ECO:0007669"/>
    <property type="project" value="InterPro"/>
</dbReference>
<dbReference type="AlphaFoldDB" id="A0A371B0H0"/>
<evidence type="ECO:0000313" key="4">
    <source>
        <dbReference type="EMBL" id="RDU25283.1"/>
    </source>
</evidence>
<gene>
    <name evidence="4" type="ORF">DWV06_00005</name>
</gene>
<dbReference type="InterPro" id="IPR047650">
    <property type="entry name" value="Transpos_IS110"/>
</dbReference>
<dbReference type="GO" id="GO:0003677">
    <property type="term" value="F:DNA binding"/>
    <property type="evidence" value="ECO:0007669"/>
    <property type="project" value="InterPro"/>
</dbReference>
<proteinExistence type="predicted"/>
<sequence>MIYTGIDVAKDKHDCFITNSDGEILFKAFTIPNNRDGFDELYQKIKSVTDDLTKVKVGLEATGHYSYNILGYLLDKGLTTFVINPLHTNLYRKSLSLRKTKTDKVDAHTIATMLMSEVNLKSYSDTSYHNEELKSLTRYRFDKVKERAKLKSSISRLVTILFPELEKLVPTLHMASIYTLLSEFPSASSIADSHLTRLTNLLSISSKGHYRKDTAILFREAARTSIGSPMPAKSLELKHTIKLIQEITTEINEIEAEIKSIMDSIHSPILSIPGISYRMGAMIIAEIGDFSKFDSPDKILAYAGLSPTTYQSGQLDSSHSRMEKRGSKYLRYALYNATKYVCHWDPNFAKYLDKKRSEGKHYNVALSHAAKKLVRVIYQLERSGQIFMKAS</sequence>
<dbReference type="PANTHER" id="PTHR33055:SF15">
    <property type="entry name" value="TRANSPOSASE-RELATED"/>
    <property type="match status" value="1"/>
</dbReference>
<dbReference type="InterPro" id="IPR003346">
    <property type="entry name" value="Transposase_20"/>
</dbReference>
<dbReference type="RefSeq" id="WP_115480131.1">
    <property type="nucleotide sequence ID" value="NZ_QRCT01000001.1"/>
</dbReference>
<evidence type="ECO:0000259" key="3">
    <source>
        <dbReference type="Pfam" id="PF02371"/>
    </source>
</evidence>
<keyword evidence="5" id="KW-1185">Reference proteome</keyword>
<dbReference type="Pfam" id="PF01548">
    <property type="entry name" value="DEDD_Tnp_IS110"/>
    <property type="match status" value="1"/>
</dbReference>
<feature type="coiled-coil region" evidence="1">
    <location>
        <begin position="237"/>
        <end position="264"/>
    </location>
</feature>
<dbReference type="EMBL" id="QRCT01000001">
    <property type="protein sequence ID" value="RDU25283.1"/>
    <property type="molecule type" value="Genomic_DNA"/>
</dbReference>
<comment type="caution">
    <text evidence="4">The sequence shown here is derived from an EMBL/GenBank/DDBJ whole genome shotgun (WGS) entry which is preliminary data.</text>
</comment>
<organism evidence="4 5">
    <name type="scientific">Anaerosacchariphilus polymeriproducens</name>
    <dbReference type="NCBI Taxonomy" id="1812858"/>
    <lineage>
        <taxon>Bacteria</taxon>
        <taxon>Bacillati</taxon>
        <taxon>Bacillota</taxon>
        <taxon>Clostridia</taxon>
        <taxon>Lachnospirales</taxon>
        <taxon>Lachnospiraceae</taxon>
        <taxon>Anaerosacchariphilus</taxon>
    </lineage>
</organism>
<feature type="domain" description="Transposase IS110-like N-terminal" evidence="2">
    <location>
        <begin position="5"/>
        <end position="163"/>
    </location>
</feature>
<dbReference type="NCBIfam" id="NF033542">
    <property type="entry name" value="transpos_IS110"/>
    <property type="match status" value="1"/>
</dbReference>
<evidence type="ECO:0000256" key="1">
    <source>
        <dbReference type="SAM" id="Coils"/>
    </source>
</evidence>
<dbReference type="Proteomes" id="UP000255036">
    <property type="component" value="Unassembled WGS sequence"/>
</dbReference>
<dbReference type="InterPro" id="IPR002525">
    <property type="entry name" value="Transp_IS110-like_N"/>
</dbReference>